<evidence type="ECO:0000256" key="1">
    <source>
        <dbReference type="SAM" id="MobiDB-lite"/>
    </source>
</evidence>
<feature type="region of interest" description="Disordered" evidence="1">
    <location>
        <begin position="1"/>
        <end position="240"/>
    </location>
</feature>
<feature type="compositionally biased region" description="Basic and acidic residues" evidence="1">
    <location>
        <begin position="130"/>
        <end position="146"/>
    </location>
</feature>
<organism evidence="2 3">
    <name type="scientific">Oryzias melastigma</name>
    <name type="common">Marine medaka</name>
    <dbReference type="NCBI Taxonomy" id="30732"/>
    <lineage>
        <taxon>Eukaryota</taxon>
        <taxon>Metazoa</taxon>
        <taxon>Chordata</taxon>
        <taxon>Craniata</taxon>
        <taxon>Vertebrata</taxon>
        <taxon>Euteleostomi</taxon>
        <taxon>Actinopterygii</taxon>
        <taxon>Neopterygii</taxon>
        <taxon>Teleostei</taxon>
        <taxon>Neoteleostei</taxon>
        <taxon>Acanthomorphata</taxon>
        <taxon>Ovalentaria</taxon>
        <taxon>Atherinomorphae</taxon>
        <taxon>Beloniformes</taxon>
        <taxon>Adrianichthyidae</taxon>
        <taxon>Oryziinae</taxon>
        <taxon>Oryzias</taxon>
    </lineage>
</organism>
<accession>A0A3B3BBD5</accession>
<feature type="compositionally biased region" description="Basic and acidic residues" evidence="1">
    <location>
        <begin position="175"/>
        <end position="185"/>
    </location>
</feature>
<feature type="compositionally biased region" description="Low complexity" evidence="1">
    <location>
        <begin position="87"/>
        <end position="100"/>
    </location>
</feature>
<feature type="compositionally biased region" description="Low complexity" evidence="1">
    <location>
        <begin position="68"/>
        <end position="79"/>
    </location>
</feature>
<dbReference type="Proteomes" id="UP000261560">
    <property type="component" value="Unplaced"/>
</dbReference>
<feature type="region of interest" description="Disordered" evidence="1">
    <location>
        <begin position="260"/>
        <end position="303"/>
    </location>
</feature>
<feature type="compositionally biased region" description="Basic and acidic residues" evidence="1">
    <location>
        <begin position="8"/>
        <end position="17"/>
    </location>
</feature>
<dbReference type="GeneTree" id="ENSGT00940000153731"/>
<reference evidence="2" key="1">
    <citation type="submission" date="2025-08" db="UniProtKB">
        <authorList>
            <consortium name="Ensembl"/>
        </authorList>
    </citation>
    <scope>IDENTIFICATION</scope>
</reference>
<reference evidence="2" key="2">
    <citation type="submission" date="2025-09" db="UniProtKB">
        <authorList>
            <consortium name="Ensembl"/>
        </authorList>
    </citation>
    <scope>IDENTIFICATION</scope>
</reference>
<proteinExistence type="predicted"/>
<name>A0A3B3BBD5_ORYME</name>
<evidence type="ECO:0000313" key="3">
    <source>
        <dbReference type="Proteomes" id="UP000261560"/>
    </source>
</evidence>
<keyword evidence="3" id="KW-1185">Reference proteome</keyword>
<protein>
    <submittedName>
        <fullName evidence="2">ISL LIM homeobox 1a</fullName>
    </submittedName>
</protein>
<feature type="compositionally biased region" description="Basic and acidic residues" evidence="1">
    <location>
        <begin position="101"/>
        <end position="115"/>
    </location>
</feature>
<dbReference type="AlphaFoldDB" id="A0A3B3BBD5"/>
<sequence>MRQMQHRLQQERLRDESALQGLPHRVFPLRGLQPPAHPGGRVRSAGGRALLPGRPRCGGAGQPRNRRPAQPAAPRQTAADGSRAHLRAPARAAASRAQAAGEDHAGPDGAEREAAAHAADLLQRQPAARRAHEGAAGGDDRAEPARHPRLVPEQALQGQEEEPADEAAAAAAAQRQDEHPGHDGNSDGGGQPGATRRRHPGQPGGGAELPAALEGPQRLRAAERHRPAGVPATGELLGGRTRLQLHRQRGGLHVFSASRHAEQHGVQPHRGLRRRRGLPAAQRAPATTPFRQHQTTRRLYLTL</sequence>
<dbReference type="Ensembl" id="ENSOMET00000012400.1">
    <property type="protein sequence ID" value="ENSOMEP00000002497.1"/>
    <property type="gene ID" value="ENSOMEG00000003453.1"/>
</dbReference>
<evidence type="ECO:0000313" key="2">
    <source>
        <dbReference type="Ensembl" id="ENSOMEP00000002497.1"/>
    </source>
</evidence>